<keyword evidence="6 7" id="KW-0472">Membrane</keyword>
<sequence>MAFSNKKIVAGFGWVAVSKYINRLLGFITTLILAKLLAPEDFGLVALAAMMIEILKIFKDMGLGQALIYRSDRIEEASSAVFFMTLGLNTTLFLIALLLAPLTASFFDDSRITMVLIVMSTNLLWMSLSVVPSALVRREIDFHKLIFPEVFPVVVGSTVGIVMAFQGYGVWSLVVRALIVDILLVILLWRVVPFRPRFNFDREVVAELFHYGKFIVGTSIFVVALYNVDKFFISKIDGLTSLGIYTLAFSIANMPVTELGHLICRVMFPVFSRLNDDIPALKQAFARTFRYTAAATFPMAVGIITFGPGLVDLVFDAKWAAMKGPLQILALAALLRSLSVILHELIRAMGQPKKVQTFVIYRLVIVGGFGAPAVMFFGLEGISWLIAGTYFTVLLWEASVVQRMLSMPAWELARAVLPPMILAVISIPAVYWLLDRAFELTCALVFWPGVVLAALTYLVALLAIDPGLRGDLRRLLSR</sequence>
<feature type="transmembrane region" description="Helical" evidence="7">
    <location>
        <begin position="326"/>
        <end position="346"/>
    </location>
</feature>
<dbReference type="GO" id="GO:0005886">
    <property type="term" value="C:plasma membrane"/>
    <property type="evidence" value="ECO:0007669"/>
    <property type="project" value="UniProtKB-SubCell"/>
</dbReference>
<evidence type="ECO:0000256" key="5">
    <source>
        <dbReference type="ARBA" id="ARBA00022989"/>
    </source>
</evidence>
<feature type="transmembrane region" description="Helical" evidence="7">
    <location>
        <begin position="20"/>
        <end position="36"/>
    </location>
</feature>
<keyword evidence="5 7" id="KW-1133">Transmembrane helix</keyword>
<evidence type="ECO:0000256" key="4">
    <source>
        <dbReference type="ARBA" id="ARBA00022692"/>
    </source>
</evidence>
<dbReference type="Pfam" id="PF13440">
    <property type="entry name" value="Polysacc_synt_3"/>
    <property type="match status" value="1"/>
</dbReference>
<gene>
    <name evidence="8" type="ORF">MNBD_GAMMA15-646</name>
</gene>
<keyword evidence="3" id="KW-1003">Cell membrane</keyword>
<feature type="transmembrane region" description="Helical" evidence="7">
    <location>
        <begin position="204"/>
        <end position="226"/>
    </location>
</feature>
<reference evidence="8" key="1">
    <citation type="submission" date="2018-06" db="EMBL/GenBank/DDBJ databases">
        <authorList>
            <person name="Zhirakovskaya E."/>
        </authorList>
    </citation>
    <scope>NUCLEOTIDE SEQUENCE</scope>
</reference>
<feature type="transmembrane region" description="Helical" evidence="7">
    <location>
        <begin position="246"/>
        <end position="268"/>
    </location>
</feature>
<feature type="transmembrane region" description="Helical" evidence="7">
    <location>
        <begin position="171"/>
        <end position="192"/>
    </location>
</feature>
<dbReference type="PANTHER" id="PTHR30250">
    <property type="entry name" value="PST FAMILY PREDICTED COLANIC ACID TRANSPORTER"/>
    <property type="match status" value="1"/>
</dbReference>
<comment type="similarity">
    <text evidence="2">Belongs to the polysaccharide synthase family.</text>
</comment>
<evidence type="ECO:0000256" key="6">
    <source>
        <dbReference type="ARBA" id="ARBA00023136"/>
    </source>
</evidence>
<accession>A0A3B0YCE9</accession>
<keyword evidence="4 7" id="KW-0812">Transmembrane</keyword>
<feature type="transmembrane region" description="Helical" evidence="7">
    <location>
        <begin position="358"/>
        <end position="376"/>
    </location>
</feature>
<dbReference type="InterPro" id="IPR050833">
    <property type="entry name" value="Poly_Biosynth_Transport"/>
</dbReference>
<dbReference type="PANTHER" id="PTHR30250:SF10">
    <property type="entry name" value="LIPOPOLYSACCHARIDE BIOSYNTHESIS PROTEIN WZXC"/>
    <property type="match status" value="1"/>
</dbReference>
<feature type="transmembrane region" description="Helical" evidence="7">
    <location>
        <begin position="79"/>
        <end position="100"/>
    </location>
</feature>
<evidence type="ECO:0000256" key="7">
    <source>
        <dbReference type="SAM" id="Phobius"/>
    </source>
</evidence>
<evidence type="ECO:0000256" key="2">
    <source>
        <dbReference type="ARBA" id="ARBA00007430"/>
    </source>
</evidence>
<name>A0A3B0YCE9_9ZZZZ</name>
<evidence type="ECO:0000256" key="1">
    <source>
        <dbReference type="ARBA" id="ARBA00004651"/>
    </source>
</evidence>
<proteinExistence type="inferred from homology"/>
<evidence type="ECO:0000256" key="3">
    <source>
        <dbReference type="ARBA" id="ARBA00022475"/>
    </source>
</evidence>
<feature type="transmembrane region" description="Helical" evidence="7">
    <location>
        <begin position="412"/>
        <end position="433"/>
    </location>
</feature>
<feature type="transmembrane region" description="Helical" evidence="7">
    <location>
        <begin position="289"/>
        <end position="306"/>
    </location>
</feature>
<dbReference type="EMBL" id="UOFN01000013">
    <property type="protein sequence ID" value="VAW73257.1"/>
    <property type="molecule type" value="Genomic_DNA"/>
</dbReference>
<feature type="transmembrane region" description="Helical" evidence="7">
    <location>
        <begin position="445"/>
        <end position="464"/>
    </location>
</feature>
<feature type="transmembrane region" description="Helical" evidence="7">
    <location>
        <begin position="145"/>
        <end position="165"/>
    </location>
</feature>
<comment type="subcellular location">
    <subcellularLocation>
        <location evidence="1">Cell membrane</location>
        <topology evidence="1">Multi-pass membrane protein</topology>
    </subcellularLocation>
</comment>
<dbReference type="CDD" id="cd13127">
    <property type="entry name" value="MATE_tuaB_like"/>
    <property type="match status" value="1"/>
</dbReference>
<dbReference type="AlphaFoldDB" id="A0A3B0YCE9"/>
<protein>
    <submittedName>
        <fullName evidence="8">Uncharacterized protein</fullName>
    </submittedName>
</protein>
<feature type="transmembrane region" description="Helical" evidence="7">
    <location>
        <begin position="112"/>
        <end position="136"/>
    </location>
</feature>
<evidence type="ECO:0000313" key="8">
    <source>
        <dbReference type="EMBL" id="VAW73257.1"/>
    </source>
</evidence>
<feature type="transmembrane region" description="Helical" evidence="7">
    <location>
        <begin position="382"/>
        <end position="400"/>
    </location>
</feature>
<organism evidence="8">
    <name type="scientific">hydrothermal vent metagenome</name>
    <dbReference type="NCBI Taxonomy" id="652676"/>
    <lineage>
        <taxon>unclassified sequences</taxon>
        <taxon>metagenomes</taxon>
        <taxon>ecological metagenomes</taxon>
    </lineage>
</organism>
<feature type="transmembrane region" description="Helical" evidence="7">
    <location>
        <begin position="42"/>
        <end position="58"/>
    </location>
</feature>